<protein>
    <submittedName>
        <fullName evidence="3">Uncharacterized protein</fullName>
    </submittedName>
</protein>
<comment type="caution">
    <text evidence="3">The sequence shown here is derived from an EMBL/GenBank/DDBJ whole genome shotgun (WGS) entry which is preliminary data.</text>
</comment>
<feature type="region of interest" description="Disordered" evidence="1">
    <location>
        <begin position="47"/>
        <end position="78"/>
    </location>
</feature>
<dbReference type="EMBL" id="MCFE01000528">
    <property type="protein sequence ID" value="ORX88459.1"/>
    <property type="molecule type" value="Genomic_DNA"/>
</dbReference>
<feature type="signal peptide" evidence="2">
    <location>
        <begin position="1"/>
        <end position="17"/>
    </location>
</feature>
<feature type="compositionally biased region" description="Low complexity" evidence="1">
    <location>
        <begin position="51"/>
        <end position="61"/>
    </location>
</feature>
<keyword evidence="2" id="KW-0732">Signal</keyword>
<dbReference type="Proteomes" id="UP000193498">
    <property type="component" value="Unassembled WGS sequence"/>
</dbReference>
<feature type="compositionally biased region" description="Polar residues" evidence="1">
    <location>
        <begin position="62"/>
        <end position="77"/>
    </location>
</feature>
<evidence type="ECO:0000313" key="4">
    <source>
        <dbReference type="Proteomes" id="UP000193498"/>
    </source>
</evidence>
<name>A0A1Y1XRR6_9FUNG</name>
<proteinExistence type="predicted"/>
<sequence length="112" mass="11884">MRSTALSLLLLVGAAYALPVPESSGPQILESEAWSYEEEFFGKRAVYEGTSPAPKAPASPSQIRPSQSSLDSQSERATTLEVPCTGVADHFGHGIVAAVCTEQLGPEMQEFS</sequence>
<reference evidence="3 4" key="1">
    <citation type="submission" date="2016-07" db="EMBL/GenBank/DDBJ databases">
        <title>Pervasive Adenine N6-methylation of Active Genes in Fungi.</title>
        <authorList>
            <consortium name="DOE Joint Genome Institute"/>
            <person name="Mondo S.J."/>
            <person name="Dannebaum R.O."/>
            <person name="Kuo R.C."/>
            <person name="Labutti K."/>
            <person name="Haridas S."/>
            <person name="Kuo A."/>
            <person name="Salamov A."/>
            <person name="Ahrendt S.R."/>
            <person name="Lipzen A."/>
            <person name="Sullivan W."/>
            <person name="Andreopoulos W.B."/>
            <person name="Clum A."/>
            <person name="Lindquist E."/>
            <person name="Daum C."/>
            <person name="Ramamoorthy G.K."/>
            <person name="Gryganskyi A."/>
            <person name="Culley D."/>
            <person name="Magnuson J.K."/>
            <person name="James T.Y."/>
            <person name="O'Malley M.A."/>
            <person name="Stajich J.E."/>
            <person name="Spatafora J.W."/>
            <person name="Visel A."/>
            <person name="Grigoriev I.V."/>
        </authorList>
    </citation>
    <scope>NUCLEOTIDE SEQUENCE [LARGE SCALE GENOMIC DNA]</scope>
    <source>
        <strain evidence="3 4">CBS 931.73</strain>
    </source>
</reference>
<evidence type="ECO:0000256" key="2">
    <source>
        <dbReference type="SAM" id="SignalP"/>
    </source>
</evidence>
<evidence type="ECO:0000313" key="3">
    <source>
        <dbReference type="EMBL" id="ORX88459.1"/>
    </source>
</evidence>
<evidence type="ECO:0000256" key="1">
    <source>
        <dbReference type="SAM" id="MobiDB-lite"/>
    </source>
</evidence>
<feature type="chain" id="PRO_5013186332" evidence="2">
    <location>
        <begin position="18"/>
        <end position="112"/>
    </location>
</feature>
<organism evidence="3 4">
    <name type="scientific">Basidiobolus meristosporus CBS 931.73</name>
    <dbReference type="NCBI Taxonomy" id="1314790"/>
    <lineage>
        <taxon>Eukaryota</taxon>
        <taxon>Fungi</taxon>
        <taxon>Fungi incertae sedis</taxon>
        <taxon>Zoopagomycota</taxon>
        <taxon>Entomophthoromycotina</taxon>
        <taxon>Basidiobolomycetes</taxon>
        <taxon>Basidiobolales</taxon>
        <taxon>Basidiobolaceae</taxon>
        <taxon>Basidiobolus</taxon>
    </lineage>
</organism>
<dbReference type="InParanoid" id="A0A1Y1XRR6"/>
<accession>A0A1Y1XRR6</accession>
<keyword evidence="4" id="KW-1185">Reference proteome</keyword>
<gene>
    <name evidence="3" type="ORF">K493DRAFT_385158</name>
</gene>
<dbReference type="AlphaFoldDB" id="A0A1Y1XRR6"/>